<dbReference type="Proteomes" id="UP001165121">
    <property type="component" value="Unassembled WGS sequence"/>
</dbReference>
<accession>A0A9W6X5C0</accession>
<gene>
    <name evidence="2" type="ORF">Pfra01_000729500</name>
</gene>
<organism evidence="2 3">
    <name type="scientific">Phytophthora fragariaefolia</name>
    <dbReference type="NCBI Taxonomy" id="1490495"/>
    <lineage>
        <taxon>Eukaryota</taxon>
        <taxon>Sar</taxon>
        <taxon>Stramenopiles</taxon>
        <taxon>Oomycota</taxon>
        <taxon>Peronosporomycetes</taxon>
        <taxon>Peronosporales</taxon>
        <taxon>Peronosporaceae</taxon>
        <taxon>Phytophthora</taxon>
    </lineage>
</organism>
<evidence type="ECO:0000256" key="1">
    <source>
        <dbReference type="SAM" id="MobiDB-lite"/>
    </source>
</evidence>
<evidence type="ECO:0000313" key="2">
    <source>
        <dbReference type="EMBL" id="GMF31596.1"/>
    </source>
</evidence>
<evidence type="ECO:0000313" key="3">
    <source>
        <dbReference type="Proteomes" id="UP001165121"/>
    </source>
</evidence>
<comment type="caution">
    <text evidence="2">The sequence shown here is derived from an EMBL/GenBank/DDBJ whole genome shotgun (WGS) entry which is preliminary data.</text>
</comment>
<name>A0A9W6X5C0_9STRA</name>
<reference evidence="2" key="1">
    <citation type="submission" date="2023-04" db="EMBL/GenBank/DDBJ databases">
        <title>Phytophthora fragariaefolia NBRC 109709.</title>
        <authorList>
            <person name="Ichikawa N."/>
            <person name="Sato H."/>
            <person name="Tonouchi N."/>
        </authorList>
    </citation>
    <scope>NUCLEOTIDE SEQUENCE</scope>
    <source>
        <strain evidence="2">NBRC 109709</strain>
    </source>
</reference>
<dbReference type="OrthoDB" id="143929at2759"/>
<keyword evidence="3" id="KW-1185">Reference proteome</keyword>
<dbReference type="EMBL" id="BSXT01000641">
    <property type="protein sequence ID" value="GMF31596.1"/>
    <property type="molecule type" value="Genomic_DNA"/>
</dbReference>
<feature type="region of interest" description="Disordered" evidence="1">
    <location>
        <begin position="1"/>
        <end position="25"/>
    </location>
</feature>
<feature type="region of interest" description="Disordered" evidence="1">
    <location>
        <begin position="82"/>
        <end position="102"/>
    </location>
</feature>
<protein>
    <submittedName>
        <fullName evidence="2">Unnamed protein product</fullName>
    </submittedName>
</protein>
<feature type="compositionally biased region" description="Polar residues" evidence="1">
    <location>
        <begin position="85"/>
        <end position="102"/>
    </location>
</feature>
<proteinExistence type="predicted"/>
<sequence length="102" mass="10621">MEQLDWKKLGLGFGGSDEAPSSFDTEGKAVSGLANTAQKDPLSLAALRALMLVAGIGREDATGGKAATSKTKVVRTLEVKGEDVQQASLDNQQQEQSSRSAA</sequence>
<dbReference type="AlphaFoldDB" id="A0A9W6X5C0"/>